<gene>
    <name evidence="1" type="primary">RvY_18820-1</name>
    <name evidence="1" type="synonym">RvY_18820.1</name>
    <name evidence="1" type="ORF">RvY_18820</name>
</gene>
<evidence type="ECO:0000313" key="2">
    <source>
        <dbReference type="Proteomes" id="UP000186922"/>
    </source>
</evidence>
<keyword evidence="2" id="KW-1185">Reference proteome</keyword>
<accession>A0A1D1WA19</accession>
<proteinExistence type="predicted"/>
<organism evidence="1 2">
    <name type="scientific">Ramazzottius varieornatus</name>
    <name type="common">Water bear</name>
    <name type="synonym">Tardigrade</name>
    <dbReference type="NCBI Taxonomy" id="947166"/>
    <lineage>
        <taxon>Eukaryota</taxon>
        <taxon>Metazoa</taxon>
        <taxon>Ecdysozoa</taxon>
        <taxon>Tardigrada</taxon>
        <taxon>Eutardigrada</taxon>
        <taxon>Parachela</taxon>
        <taxon>Hypsibioidea</taxon>
        <taxon>Ramazzottiidae</taxon>
        <taxon>Ramazzottius</taxon>
    </lineage>
</organism>
<comment type="caution">
    <text evidence="1">The sequence shown here is derived from an EMBL/GenBank/DDBJ whole genome shotgun (WGS) entry which is preliminary data.</text>
</comment>
<sequence length="51" mass="5973">MHSIFAAIHSWPAEKCRLPFVFDDVEENLPSSTLLDHMPSLLTLIKRYHHQ</sequence>
<name>A0A1D1WA19_RAMVA</name>
<reference evidence="1 2" key="1">
    <citation type="journal article" date="2016" name="Nat. Commun.">
        <title>Extremotolerant tardigrade genome and improved radiotolerance of human cultured cells by tardigrade-unique protein.</title>
        <authorList>
            <person name="Hashimoto T."/>
            <person name="Horikawa D.D."/>
            <person name="Saito Y."/>
            <person name="Kuwahara H."/>
            <person name="Kozuka-Hata H."/>
            <person name="Shin-I T."/>
            <person name="Minakuchi Y."/>
            <person name="Ohishi K."/>
            <person name="Motoyama A."/>
            <person name="Aizu T."/>
            <person name="Enomoto A."/>
            <person name="Kondo K."/>
            <person name="Tanaka S."/>
            <person name="Hara Y."/>
            <person name="Koshikawa S."/>
            <person name="Sagara H."/>
            <person name="Miura T."/>
            <person name="Yokobori S."/>
            <person name="Miyagawa K."/>
            <person name="Suzuki Y."/>
            <person name="Kubo T."/>
            <person name="Oyama M."/>
            <person name="Kohara Y."/>
            <person name="Fujiyama A."/>
            <person name="Arakawa K."/>
            <person name="Katayama T."/>
            <person name="Toyoda A."/>
            <person name="Kunieda T."/>
        </authorList>
    </citation>
    <scope>NUCLEOTIDE SEQUENCE [LARGE SCALE GENOMIC DNA]</scope>
    <source>
        <strain evidence="1 2">YOKOZUNA-1</strain>
    </source>
</reference>
<evidence type="ECO:0000313" key="1">
    <source>
        <dbReference type="EMBL" id="GAV09248.1"/>
    </source>
</evidence>
<dbReference type="AlphaFoldDB" id="A0A1D1WA19"/>
<protein>
    <submittedName>
        <fullName evidence="1">Uncharacterized protein</fullName>
    </submittedName>
</protein>
<dbReference type="EMBL" id="BDGG01000021">
    <property type="protein sequence ID" value="GAV09248.1"/>
    <property type="molecule type" value="Genomic_DNA"/>
</dbReference>
<dbReference type="Proteomes" id="UP000186922">
    <property type="component" value="Unassembled WGS sequence"/>
</dbReference>